<dbReference type="PROSITE" id="PS51910">
    <property type="entry name" value="GH18_2"/>
    <property type="match status" value="1"/>
</dbReference>
<dbReference type="GO" id="GO:0005975">
    <property type="term" value="P:carbohydrate metabolic process"/>
    <property type="evidence" value="ECO:0007669"/>
    <property type="project" value="InterPro"/>
</dbReference>
<dbReference type="PANTHER" id="PTHR45708:SF47">
    <property type="entry name" value="ENDOCHITINASE A"/>
    <property type="match status" value="1"/>
</dbReference>
<dbReference type="SUPFAM" id="SSF51445">
    <property type="entry name" value="(Trans)glycosidases"/>
    <property type="match status" value="1"/>
</dbReference>
<keyword evidence="4" id="KW-0378">Hydrolase</keyword>
<name>A0A5C6GBM0_METRR</name>
<evidence type="ECO:0000313" key="5">
    <source>
        <dbReference type="Proteomes" id="UP000317257"/>
    </source>
</evidence>
<evidence type="ECO:0000313" key="4">
    <source>
        <dbReference type="EMBL" id="TWU75152.1"/>
    </source>
</evidence>
<evidence type="ECO:0000259" key="3">
    <source>
        <dbReference type="PROSITE" id="PS51910"/>
    </source>
</evidence>
<evidence type="ECO:0000256" key="2">
    <source>
        <dbReference type="SAM" id="MobiDB-lite"/>
    </source>
</evidence>
<dbReference type="Gene3D" id="3.20.20.80">
    <property type="entry name" value="Glycosidases"/>
    <property type="match status" value="1"/>
</dbReference>
<dbReference type="InterPro" id="IPR017853">
    <property type="entry name" value="GH"/>
</dbReference>
<dbReference type="Proteomes" id="UP000317257">
    <property type="component" value="Unassembled WGS sequence"/>
</dbReference>
<dbReference type="InterPro" id="IPR050542">
    <property type="entry name" value="Glycosyl_Hydrlase18_Chitinase"/>
</dbReference>
<dbReference type="InterPro" id="IPR001223">
    <property type="entry name" value="Glyco_hydro18_cat"/>
</dbReference>
<feature type="compositionally biased region" description="Polar residues" evidence="2">
    <location>
        <begin position="699"/>
        <end position="708"/>
    </location>
</feature>
<feature type="region of interest" description="Disordered" evidence="2">
    <location>
        <begin position="646"/>
        <end position="717"/>
    </location>
</feature>
<feature type="domain" description="GH18" evidence="3">
    <location>
        <begin position="14"/>
        <end position="322"/>
    </location>
</feature>
<feature type="compositionally biased region" description="Low complexity" evidence="2">
    <location>
        <begin position="373"/>
        <end position="388"/>
    </location>
</feature>
<feature type="region of interest" description="Disordered" evidence="2">
    <location>
        <begin position="373"/>
        <end position="420"/>
    </location>
</feature>
<organism evidence="4 5">
    <name type="scientific">Metarhizium rileyi (strain RCEF 4871)</name>
    <name type="common">Nomuraea rileyi</name>
    <dbReference type="NCBI Taxonomy" id="1649241"/>
    <lineage>
        <taxon>Eukaryota</taxon>
        <taxon>Fungi</taxon>
        <taxon>Dikarya</taxon>
        <taxon>Ascomycota</taxon>
        <taxon>Pezizomycotina</taxon>
        <taxon>Sordariomycetes</taxon>
        <taxon>Hypocreomycetidae</taxon>
        <taxon>Hypocreales</taxon>
        <taxon>Clavicipitaceae</taxon>
        <taxon>Metarhizium</taxon>
    </lineage>
</organism>
<gene>
    <name evidence="4" type="primary">CTS2_2</name>
    <name evidence="4" type="ORF">ED733_003584</name>
</gene>
<comment type="caution">
    <text evidence="4">The sequence shown here is derived from an EMBL/GenBank/DDBJ whole genome shotgun (WGS) entry which is preliminary data.</text>
</comment>
<reference evidence="5" key="1">
    <citation type="submission" date="2018-12" db="EMBL/GenBank/DDBJ databases">
        <title>The complete genome of Metarhizium rileyi, a key fungal pathogen of Lepidoptera.</title>
        <authorList>
            <person name="Binneck E."/>
            <person name="Lastra C.C.L."/>
            <person name="Sosa-Gomez D.R."/>
        </authorList>
    </citation>
    <scope>NUCLEOTIDE SEQUENCE [LARGE SCALE GENOMIC DNA]</scope>
    <source>
        <strain evidence="5">Cep018-CH2</strain>
    </source>
</reference>
<dbReference type="PANTHER" id="PTHR45708">
    <property type="entry name" value="ENDOCHITINASE"/>
    <property type="match status" value="1"/>
</dbReference>
<proteinExistence type="predicted"/>
<dbReference type="Pfam" id="PF00704">
    <property type="entry name" value="Glyco_hydro_18"/>
    <property type="match status" value="1"/>
</dbReference>
<evidence type="ECO:0000256" key="1">
    <source>
        <dbReference type="ARBA" id="ARBA00023026"/>
    </source>
</evidence>
<dbReference type="GO" id="GO:0004568">
    <property type="term" value="F:chitinase activity"/>
    <property type="evidence" value="ECO:0007669"/>
    <property type="project" value="TreeGrafter"/>
</dbReference>
<keyword evidence="1" id="KW-0843">Virulence</keyword>
<dbReference type="GO" id="GO:0005576">
    <property type="term" value="C:extracellular region"/>
    <property type="evidence" value="ECO:0007669"/>
    <property type="project" value="TreeGrafter"/>
</dbReference>
<accession>A0A5C6GBM0</accession>
<sequence length="793" mass="82777">MSLSLGLGAGGASAALNAYWGQTGGYRLRDICDSGVNYATVSFINNSPEHGKGGYPGSNFGANCAAEAYPHHKTKQPTELLSNCYLIKEDIPYCQSKGVKVLLAIGGQASLTSQYAVSSVDKGIEFAEFLYKAYGPYDSSWEGPRPFDNSETEHVSIDGFDLDLEDKTSDFSNEPYIAMVDWWREQKQAMFITAAPECVITSKWLKNQNDDLIHNAKFDALFIQFYNNPVCDALNGGFSYDAWAEQIASGKSKDAKLFIGLPALATSSGYYPQEKLKGLVCEYSRHKNFGGVSLWDGTQAMNNHVTKGQSYLQSAMDAVKYLCHEPPKSTASNSTSTTPTASVSSKMLATSKASAEPLASSIMSEKLGTIKATASNSTSTTPTASVSSKMLATSKASAEPPASSGKSEKPGTIKATASASTSTSFASSSLRWSNSTITKATQTTVKPVSLTTSEPVSVSPSTVYSVSVYTVTKCPLTVTGCSTGQVTTETFFSTASPAVETAQPPKPTSSKAPVLTTKTVYTTTTYIVTACPNAVPGCNVGDATTEVIRYTTVCPVGETETAEPAPTKAPVLTTKTVYTTTTYIVTACPDAVPGCNVGDATTEVIRYTTVCPVGETETAKVPQPTGPAPEVPDIDTKTPIKTLKLHSTGALEPSVRSKAVTPQPTGPAPEVPDIDTKPPIKTVKLHSTSALEPSVRSKAVTSRPTGATETPKPGCAGADCSGIALPTNSWTKELGSGCVGPKCSGVAIPSNGVAGSRSRPSSVPSPIMTAGASTVALSLAGLVAVVAAQVLAI</sequence>
<dbReference type="EMBL" id="SBHS01000008">
    <property type="protein sequence ID" value="TWU75152.1"/>
    <property type="molecule type" value="Genomic_DNA"/>
</dbReference>
<protein>
    <submittedName>
        <fullName evidence="4">Glycoside hydrolase 18 protein</fullName>
    </submittedName>
</protein>
<dbReference type="AlphaFoldDB" id="A0A5C6GBM0"/>